<gene>
    <name evidence="3" type="ORF">J8J14_23850</name>
</gene>
<proteinExistence type="predicted"/>
<evidence type="ECO:0000313" key="4">
    <source>
        <dbReference type="Proteomes" id="UP000681594"/>
    </source>
</evidence>
<protein>
    <recommendedName>
        <fullName evidence="5">Plasmid recombination enzyme</fullName>
    </recommendedName>
</protein>
<feature type="compositionally biased region" description="Basic and acidic residues" evidence="2">
    <location>
        <begin position="632"/>
        <end position="648"/>
    </location>
</feature>
<organism evidence="3 4">
    <name type="scientific">Pararoseomonas baculiformis</name>
    <dbReference type="NCBI Taxonomy" id="2820812"/>
    <lineage>
        <taxon>Bacteria</taxon>
        <taxon>Pseudomonadati</taxon>
        <taxon>Pseudomonadota</taxon>
        <taxon>Alphaproteobacteria</taxon>
        <taxon>Acetobacterales</taxon>
        <taxon>Acetobacteraceae</taxon>
        <taxon>Pararoseomonas</taxon>
    </lineage>
</organism>
<sequence length="848" mass="92639">MTKLEQFVRVEGLALQPGKPTVAGHRTWSLADSIAEATRVPGHCPHVAQPLRPRILTSTPPEMILVTARERAASARDPRGRAVRRDGIVAASYVVSYPKDWGTVRSSRAEMRQYVQWKRKAVRFLKRELGPDASIIEHRDEGHPHLHAYAPAVLVPGETTTGKQVLFLDIGPVDPGRRARNEARRAGKDRKAQGEALVAAYRDLAYRLARDVGLEFGHTLPGVDGPGRRREDALSFRAGTEARAEIARLQERVRDLENAERKSGRLLVAAAAIARREDSNPTRLPSGEAGSRMRVAEAAHRRMGDHAPLERLQPDGAVALLPPGTPGGTRVSRGLIRTVEEARGDEAAISQLSRQVAILYAARNAAEENLAATERKAAEAEEEAKRRVDILRAEVSRKDDLLTQEKLRAERLSGQVGILQRARDQLHNLLGRVAAADGPENLARVLQPVAPQAASFVRSLMARVAELAGRPTREELDFTVAGRENAEHRARVAEEEARAAEKLVRTAREEADEARREVTRVSGLLAEERARAERKEAERKAAEERAVGADEQRQKAERHAKDMQAAAAKRLEEDVKAGHERGYATGYGAGRDAVMAALRQELCGLGITAGPKPTADAMAAIKAARAAAEASEARARQAEAEVNKRKTPAEAPEAANRRAALDSLVIRMREGASRVERAAEELLTCLPQMHARIAGYANQERLSVFEAAAILARDYQRALPKSTDVLNAAYKLDRECAATNRLSLSVAEEARGLGGFDGRQREELGRLRLEVLRQIAWVPPCNEGSHAPWTVLSEALGPARAPASGAVIRAASTVPELENASERDQRLRHQSRALYATKAAGSLQPTRH</sequence>
<dbReference type="Gene3D" id="3.30.930.30">
    <property type="match status" value="1"/>
</dbReference>
<evidence type="ECO:0000313" key="3">
    <source>
        <dbReference type="EMBL" id="MBP0447784.1"/>
    </source>
</evidence>
<dbReference type="RefSeq" id="WP_209382049.1">
    <property type="nucleotide sequence ID" value="NZ_JAGIZB010000058.1"/>
</dbReference>
<feature type="coiled-coil region" evidence="1">
    <location>
        <begin position="349"/>
        <end position="394"/>
    </location>
</feature>
<evidence type="ECO:0008006" key="5">
    <source>
        <dbReference type="Google" id="ProtNLM"/>
    </source>
</evidence>
<dbReference type="Proteomes" id="UP000681594">
    <property type="component" value="Unassembled WGS sequence"/>
</dbReference>
<reference evidence="3 4" key="1">
    <citation type="submission" date="2021-03" db="EMBL/GenBank/DDBJ databases">
        <authorList>
            <person name="So Y."/>
        </authorList>
    </citation>
    <scope>NUCLEOTIDE SEQUENCE [LARGE SCALE GENOMIC DNA]</scope>
    <source>
        <strain evidence="3 4">SSH11</strain>
    </source>
</reference>
<keyword evidence="4" id="KW-1185">Reference proteome</keyword>
<feature type="region of interest" description="Disordered" evidence="2">
    <location>
        <begin position="632"/>
        <end position="654"/>
    </location>
</feature>
<keyword evidence="1" id="KW-0175">Coiled coil</keyword>
<name>A0ABS4ALM0_9PROT</name>
<feature type="region of interest" description="Disordered" evidence="2">
    <location>
        <begin position="529"/>
        <end position="555"/>
    </location>
</feature>
<evidence type="ECO:0000256" key="2">
    <source>
        <dbReference type="SAM" id="MobiDB-lite"/>
    </source>
</evidence>
<evidence type="ECO:0000256" key="1">
    <source>
        <dbReference type="SAM" id="Coils"/>
    </source>
</evidence>
<dbReference type="EMBL" id="JAGIZB010000058">
    <property type="protein sequence ID" value="MBP0447784.1"/>
    <property type="molecule type" value="Genomic_DNA"/>
</dbReference>
<accession>A0ABS4ALM0</accession>
<comment type="caution">
    <text evidence="3">The sequence shown here is derived from an EMBL/GenBank/DDBJ whole genome shotgun (WGS) entry which is preliminary data.</text>
</comment>